<name>A0A3Q0JNT5_DIACI</name>
<dbReference type="GeneID" id="103522658"/>
<dbReference type="PANTHER" id="PTHR45999:SF2">
    <property type="entry name" value="PROTEIN UNC-13 HOMOLOG 4B"/>
    <property type="match status" value="1"/>
</dbReference>
<dbReference type="KEGG" id="dci:103522658"/>
<dbReference type="PRINTS" id="PR00360">
    <property type="entry name" value="C2DOMAIN"/>
</dbReference>
<dbReference type="Gene3D" id="1.10.357.50">
    <property type="match status" value="1"/>
</dbReference>
<evidence type="ECO:0000259" key="5">
    <source>
        <dbReference type="PROSITE" id="PS51259"/>
    </source>
</evidence>
<sequence length="1296" mass="148887">MEDPNEPRDTTQSGTDPTMTDPSDATTVEEPDSDDSNYHSARENEEDSATRLDTSATQADTAETQPDSSETFDSSQLSLDATLAPRDLKANILERMKFGAPDKSQDASWQAFFDTRKNIEENRVQEIDGNFFERFGSRLKEQQESQKADDEKDGVQEDLAVQSILEPLQATAPTEMLSNVIGWNIDELYSEILYEVLHIVGTDTTAQQEALLQYLQEVFKLDDEKHNALLEQVKAKEAPNILLNVEVIEGKELSPKDANGLSDPFCTLYMSSSTVHRYNTSVKSETLSPKWEEYFSLPVNNAQEDTLHVEVWDFDPAETVREKVTRIGDVKGVKGLRKLVKEIALTVSTGKHDNELIGTVDFPIKDIPSDGQTIWCSIHKKPKPKRQGVLRIRMTFGSEKNCQVATQEYKHLVRNLLLYHLDKRKMLPVIEKHLLEGIEMETDANSLDKLMSYLDDSLMTMRNQLNPDNFQRVLSIVWNSVSFKVENMTLSSLNQKKPPQFFKHLLKIFDVLVEFFNESNEASQEFRQSLQLYSLTTDELTHLYHLQQCKKIQSADQGDCGQLTIRAMILKNQGILKIEIMNARNLKPVDSEVPNDEHTLTQLSAILSILSALSQKQIPADIDLLPDNIYGWIVTPGQNDLTITLKDAVSQGAIDWILFIFDQNKPESNEDDAVLVNRIKIVQLVRTDLQKAIDHHDEIFKQIMQFPYAATLFQVYEPKFLTSLVVKMQKVVSERGTNLFNLNILLPSSISIFFIYCISTRMLYSNSIYLSLVYQIKIFWEQLAWPDVEGCYTFVAKIIDDMCRSCIHYADRMSRKVDYVSSTTMSNTFQVTPEWCYAMNNIDYVRHSIEPLVQELGVDKIVQKLAEFRSDTASKQCQQTLKLVVDNANDTVSNKLLDLILNAVNKMLPVIEKHLLEGIEMETDANSLDKLMSYLDDSLMTMRNQLNPDNFQRVLSIVWNSVSFKVENMTLSSLNQKKPPQFFKHLLKIFDVLVEFFNESNEASQEFRQSLQLYSLTTDELTHLYHLQQCKKIQSADQGDCGQLTIRAMILKNQGILKIEIMNARNLKPVDSEGNCDPYVKINFLPEDKFLNTTKPRTKVHKKTLYPLFDETFQVVLTNDQMDLKDALLQFVVKDQDFLGKNEFVGESFLFMNRIKFAQDSEKLLDMEPEDKFLNTTKPRTKVHKKTLYPLFDETFQVVLTNDQMDLKDALLQFVVKDQDFLGKNEFVGESFLFMNRIKFAQDSEKLLDMEQIHMKLGKPSSEKNSKIWDVIEQRSISLNDKKAKEFIKRQKTRMG</sequence>
<proteinExistence type="inferred from homology"/>
<feature type="domain" description="MHD2" evidence="5">
    <location>
        <begin position="444"/>
        <end position="555"/>
    </location>
</feature>
<feature type="domain" description="MHD2" evidence="5">
    <location>
        <begin position="925"/>
        <end position="1036"/>
    </location>
</feature>
<feature type="region of interest" description="Disordered" evidence="3">
    <location>
        <begin position="1"/>
        <end position="80"/>
    </location>
</feature>
<evidence type="ECO:0000256" key="2">
    <source>
        <dbReference type="ARBA" id="ARBA00022483"/>
    </source>
</evidence>
<dbReference type="GO" id="GO:0099503">
    <property type="term" value="C:secretory vesicle"/>
    <property type="evidence" value="ECO:0007669"/>
    <property type="project" value="TreeGrafter"/>
</dbReference>
<keyword evidence="6" id="KW-1185">Reference proteome</keyword>
<evidence type="ECO:0000256" key="1">
    <source>
        <dbReference type="ARBA" id="ARBA00005823"/>
    </source>
</evidence>
<dbReference type="PROSITE" id="PS51259">
    <property type="entry name" value="MHD2"/>
    <property type="match status" value="2"/>
</dbReference>
<dbReference type="SMART" id="SM00239">
    <property type="entry name" value="C2"/>
    <property type="match status" value="3"/>
</dbReference>
<feature type="domain" description="C2" evidence="4">
    <location>
        <begin position="222"/>
        <end position="349"/>
    </location>
</feature>
<dbReference type="RefSeq" id="XP_026688480.1">
    <property type="nucleotide sequence ID" value="XM_026832679.1"/>
</dbReference>
<dbReference type="InterPro" id="IPR014772">
    <property type="entry name" value="Munc13_dom-2"/>
</dbReference>
<protein>
    <submittedName>
        <fullName evidence="7">LOW QUALITY PROTEIN: protein unc-13 homolog 4B-like</fullName>
    </submittedName>
</protein>
<accession>A0A3Q0JNT5</accession>
<dbReference type="Gene3D" id="1.20.58.1100">
    <property type="match status" value="1"/>
</dbReference>
<dbReference type="Proteomes" id="UP000079169">
    <property type="component" value="Unplaced"/>
</dbReference>
<reference evidence="7" key="1">
    <citation type="submission" date="2025-08" db="UniProtKB">
        <authorList>
            <consortium name="RefSeq"/>
        </authorList>
    </citation>
    <scope>IDENTIFICATION</scope>
</reference>
<gene>
    <name evidence="7" type="primary">LOC103522658</name>
</gene>
<dbReference type="GO" id="GO:0006887">
    <property type="term" value="P:exocytosis"/>
    <property type="evidence" value="ECO:0007669"/>
    <property type="project" value="UniProtKB-KW"/>
</dbReference>
<evidence type="ECO:0000313" key="6">
    <source>
        <dbReference type="Proteomes" id="UP000079169"/>
    </source>
</evidence>
<dbReference type="PANTHER" id="PTHR45999">
    <property type="entry name" value="UNC-13-4A, ISOFORM B"/>
    <property type="match status" value="1"/>
</dbReference>
<evidence type="ECO:0000313" key="7">
    <source>
        <dbReference type="RefSeq" id="XP_026688480.1"/>
    </source>
</evidence>
<dbReference type="InterPro" id="IPR035892">
    <property type="entry name" value="C2_domain_sf"/>
</dbReference>
<dbReference type="PaxDb" id="121845-A0A3Q0JNT5"/>
<evidence type="ECO:0000256" key="3">
    <source>
        <dbReference type="SAM" id="MobiDB-lite"/>
    </source>
</evidence>
<dbReference type="InterPro" id="IPR052095">
    <property type="entry name" value="UNC-13_domain"/>
</dbReference>
<comment type="similarity">
    <text evidence="1">Belongs to the unc-13 family.</text>
</comment>
<dbReference type="PROSITE" id="PS50004">
    <property type="entry name" value="C2"/>
    <property type="match status" value="2"/>
</dbReference>
<keyword evidence="2" id="KW-0268">Exocytosis</keyword>
<dbReference type="CDD" id="cd00030">
    <property type="entry name" value="C2"/>
    <property type="match status" value="1"/>
</dbReference>
<feature type="compositionally biased region" description="Polar residues" evidence="3">
    <location>
        <begin position="51"/>
        <end position="79"/>
    </location>
</feature>
<dbReference type="Pfam" id="PF00168">
    <property type="entry name" value="C2"/>
    <property type="match status" value="3"/>
</dbReference>
<dbReference type="SUPFAM" id="SSF49562">
    <property type="entry name" value="C2 domain (Calcium/lipid-binding domain, CaLB)"/>
    <property type="match status" value="3"/>
</dbReference>
<feature type="compositionally biased region" description="Polar residues" evidence="3">
    <location>
        <begin position="10"/>
        <end position="26"/>
    </location>
</feature>
<dbReference type="InterPro" id="IPR000008">
    <property type="entry name" value="C2_dom"/>
</dbReference>
<evidence type="ECO:0000259" key="4">
    <source>
        <dbReference type="PROSITE" id="PS50004"/>
    </source>
</evidence>
<feature type="domain" description="C2" evidence="4">
    <location>
        <begin position="1040"/>
        <end position="1165"/>
    </location>
</feature>
<organism evidence="6 7">
    <name type="scientific">Diaphorina citri</name>
    <name type="common">Asian citrus psyllid</name>
    <dbReference type="NCBI Taxonomy" id="121845"/>
    <lineage>
        <taxon>Eukaryota</taxon>
        <taxon>Metazoa</taxon>
        <taxon>Ecdysozoa</taxon>
        <taxon>Arthropoda</taxon>
        <taxon>Hexapoda</taxon>
        <taxon>Insecta</taxon>
        <taxon>Pterygota</taxon>
        <taxon>Neoptera</taxon>
        <taxon>Paraneoptera</taxon>
        <taxon>Hemiptera</taxon>
        <taxon>Sternorrhyncha</taxon>
        <taxon>Psylloidea</taxon>
        <taxon>Psyllidae</taxon>
        <taxon>Diaphorininae</taxon>
        <taxon>Diaphorina</taxon>
    </lineage>
</organism>
<dbReference type="Gene3D" id="2.60.40.150">
    <property type="entry name" value="C2 domain"/>
    <property type="match status" value="3"/>
</dbReference>